<protein>
    <submittedName>
        <fullName evidence="2">ShKT domain-containing protein</fullName>
    </submittedName>
</protein>
<dbReference type="WBParaSite" id="PS1159_v2.g6841.t1">
    <property type="protein sequence ID" value="PS1159_v2.g6841.t1"/>
    <property type="gene ID" value="PS1159_v2.g6841"/>
</dbReference>
<dbReference type="Proteomes" id="UP000887580">
    <property type="component" value="Unplaced"/>
</dbReference>
<proteinExistence type="predicted"/>
<sequence length="125" mass="14088">MKETMSKQCARTCMKCEELNRSNITTTIAPPPAPTQSSCIDIEKDCAKYAYLCLNIHYFDFLTKNCGKTCNRCNYIPQVHPHHGHCIDKTKPDGTSDCPSEASLCNNPVYHDLMTYECPKTCGRC</sequence>
<organism evidence="1 2">
    <name type="scientific">Panagrolaimus sp. PS1159</name>
    <dbReference type="NCBI Taxonomy" id="55785"/>
    <lineage>
        <taxon>Eukaryota</taxon>
        <taxon>Metazoa</taxon>
        <taxon>Ecdysozoa</taxon>
        <taxon>Nematoda</taxon>
        <taxon>Chromadorea</taxon>
        <taxon>Rhabditida</taxon>
        <taxon>Tylenchina</taxon>
        <taxon>Panagrolaimomorpha</taxon>
        <taxon>Panagrolaimoidea</taxon>
        <taxon>Panagrolaimidae</taxon>
        <taxon>Panagrolaimus</taxon>
    </lineage>
</organism>
<accession>A0AC35GMV5</accession>
<name>A0AC35GMV5_9BILA</name>
<evidence type="ECO:0000313" key="2">
    <source>
        <dbReference type="WBParaSite" id="PS1159_v2.g6841.t1"/>
    </source>
</evidence>
<evidence type="ECO:0000313" key="1">
    <source>
        <dbReference type="Proteomes" id="UP000887580"/>
    </source>
</evidence>
<reference evidence="2" key="1">
    <citation type="submission" date="2022-11" db="UniProtKB">
        <authorList>
            <consortium name="WormBaseParasite"/>
        </authorList>
    </citation>
    <scope>IDENTIFICATION</scope>
</reference>